<accession>A0A8T3BMS7</accession>
<proteinExistence type="predicted"/>
<dbReference type="AlphaFoldDB" id="A0A8T3BMS7"/>
<evidence type="ECO:0000313" key="4">
    <source>
        <dbReference type="Proteomes" id="UP000829196"/>
    </source>
</evidence>
<dbReference type="EMBL" id="JAGYWB010000007">
    <property type="protein sequence ID" value="KAI0516551.1"/>
    <property type="molecule type" value="Genomic_DNA"/>
</dbReference>
<name>A0A8T3BMS7_DENNO</name>
<evidence type="ECO:0000313" key="2">
    <source>
        <dbReference type="EMBL" id="KAI0516551.1"/>
    </source>
</evidence>
<dbReference type="EMBL" id="JAGYWB010000007">
    <property type="protein sequence ID" value="KAI0516562.1"/>
    <property type="molecule type" value="Genomic_DNA"/>
</dbReference>
<keyword evidence="4" id="KW-1185">Reference proteome</keyword>
<feature type="region of interest" description="Disordered" evidence="1">
    <location>
        <begin position="1"/>
        <end position="26"/>
    </location>
</feature>
<protein>
    <submittedName>
        <fullName evidence="2">Uncharacterized protein</fullName>
    </submittedName>
</protein>
<reference evidence="2" key="1">
    <citation type="journal article" date="2022" name="Front. Genet.">
        <title>Chromosome-Scale Assembly of the Dendrobium nobile Genome Provides Insights Into the Molecular Mechanism of the Biosynthesis of the Medicinal Active Ingredient of Dendrobium.</title>
        <authorList>
            <person name="Xu Q."/>
            <person name="Niu S.-C."/>
            <person name="Li K.-L."/>
            <person name="Zheng P.-J."/>
            <person name="Zhang X.-J."/>
            <person name="Jia Y."/>
            <person name="Liu Y."/>
            <person name="Niu Y.-X."/>
            <person name="Yu L.-H."/>
            <person name="Chen D.-F."/>
            <person name="Zhang G.-Q."/>
        </authorList>
    </citation>
    <scope>NUCLEOTIDE SEQUENCE</scope>
    <source>
        <tissue evidence="2">Leaf</tissue>
    </source>
</reference>
<evidence type="ECO:0000313" key="3">
    <source>
        <dbReference type="EMBL" id="KAI0516562.1"/>
    </source>
</evidence>
<dbReference type="SMR" id="A0A8T3BMS7"/>
<evidence type="ECO:0000256" key="1">
    <source>
        <dbReference type="SAM" id="MobiDB-lite"/>
    </source>
</evidence>
<organism evidence="2 4">
    <name type="scientific">Dendrobium nobile</name>
    <name type="common">Orchid</name>
    <dbReference type="NCBI Taxonomy" id="94219"/>
    <lineage>
        <taxon>Eukaryota</taxon>
        <taxon>Viridiplantae</taxon>
        <taxon>Streptophyta</taxon>
        <taxon>Embryophyta</taxon>
        <taxon>Tracheophyta</taxon>
        <taxon>Spermatophyta</taxon>
        <taxon>Magnoliopsida</taxon>
        <taxon>Liliopsida</taxon>
        <taxon>Asparagales</taxon>
        <taxon>Orchidaceae</taxon>
        <taxon>Epidendroideae</taxon>
        <taxon>Malaxideae</taxon>
        <taxon>Dendrobiinae</taxon>
        <taxon>Dendrobium</taxon>
    </lineage>
</organism>
<dbReference type="Proteomes" id="UP000829196">
    <property type="component" value="Unassembled WGS sequence"/>
</dbReference>
<comment type="caution">
    <text evidence="2">The sequence shown here is derived from an EMBL/GenBank/DDBJ whole genome shotgun (WGS) entry which is preliminary data.</text>
</comment>
<sequence length="105" mass="11911">MQQPTCKEKAKPVEAMEQEKSSVKAAKNDEEQYNLCSEGRTASELVKEILNDLKNFRKKHEAMKLEFQAKMLAIRTSQVMQLEGESSCVVKADVDTSESEDLKKN</sequence>
<gene>
    <name evidence="2" type="ORF">KFK09_009228</name>
    <name evidence="3" type="ORF">KFK09_009239</name>
</gene>